<accession>V4PGU5</accession>
<feature type="domain" description="EAL" evidence="2">
    <location>
        <begin position="393"/>
        <end position="643"/>
    </location>
</feature>
<dbReference type="PROSITE" id="PS50887">
    <property type="entry name" value="GGDEF"/>
    <property type="match status" value="1"/>
</dbReference>
<dbReference type="Gene3D" id="3.20.20.450">
    <property type="entry name" value="EAL domain"/>
    <property type="match status" value="1"/>
</dbReference>
<evidence type="ECO:0000256" key="1">
    <source>
        <dbReference type="SAM" id="Phobius"/>
    </source>
</evidence>
<feature type="transmembrane region" description="Helical" evidence="1">
    <location>
        <begin position="106"/>
        <end position="126"/>
    </location>
</feature>
<feature type="transmembrane region" description="Helical" evidence="1">
    <location>
        <begin position="46"/>
        <end position="66"/>
    </location>
</feature>
<sequence>MHIVMNSLANLLTPRRWSKKRAPQAVETNSLTLSEAEEVAAMKPIISSYCLIIGCYYAFVTLNRFFSETGQGLVILATLSVLTTGASLAFYAFYVKRARHVYQLNIASLTVNFLLFCNPVAFQALHFNDNRLVYFIFLSLVYAMTGISLRVVIPSVGVTLVTVAGMGYIHNGRLSVDNVAMVILMVALATLLTVVVRQTLLRAVQARVMAEDLHSKAQTMADSDMLTGLPNRRSFFRVMEAALAGVNTGRQVFHLALIDLDGFKPINDIYGHSVGDTLLIEVGNRLNQVCADRAFAARMGGDEFAIILYGDVSAQLLEDFGARLCDALRDTYFLGGVTANISGSVGFVKCASDQLTASQLLERADYALYFAKQNLRGAPVVFTDKHEADMRDFSLVDQTLRTSDLDRELSIMFQPQVDVVDNKTVSFEALARWNSAKLGSVRPDIFIKAAERSGLITQITLLLLEKALAEVRTWPETTRVSFNLSARDLRSGISIVNICNAVRNSGIDPHRIEFEITETAMLTDFEQACEALTKMKSMGCRIAIDDFGSGYSSFSYIHRLPVDKIKIDRSFVVQLLQHGSALKIIKTIIDLCRNLNLDCVIEGVETQAEMNKLAQIRARYIQGYLFSKPMLAEQVLPYLENETSRMHAALEAG</sequence>
<dbReference type="SUPFAM" id="SSF55073">
    <property type="entry name" value="Nucleotide cyclase"/>
    <property type="match status" value="1"/>
</dbReference>
<dbReference type="InterPro" id="IPR000160">
    <property type="entry name" value="GGDEF_dom"/>
</dbReference>
<evidence type="ECO:0008006" key="6">
    <source>
        <dbReference type="Google" id="ProtNLM"/>
    </source>
</evidence>
<organism evidence="4 5">
    <name type="scientific">Asticcacaulis benevestitus DSM 16100 = ATCC BAA-896</name>
    <dbReference type="NCBI Taxonomy" id="1121022"/>
    <lineage>
        <taxon>Bacteria</taxon>
        <taxon>Pseudomonadati</taxon>
        <taxon>Pseudomonadota</taxon>
        <taxon>Alphaproteobacteria</taxon>
        <taxon>Caulobacterales</taxon>
        <taxon>Caulobacteraceae</taxon>
        <taxon>Asticcacaulis</taxon>
    </lineage>
</organism>
<dbReference type="InterPro" id="IPR035919">
    <property type="entry name" value="EAL_sf"/>
</dbReference>
<dbReference type="Pfam" id="PF00563">
    <property type="entry name" value="EAL"/>
    <property type="match status" value="1"/>
</dbReference>
<protein>
    <recommendedName>
        <fullName evidence="6">Diguanylate cyclase</fullName>
    </recommendedName>
</protein>
<dbReference type="NCBIfam" id="TIGR00254">
    <property type="entry name" value="GGDEF"/>
    <property type="match status" value="1"/>
</dbReference>
<comment type="caution">
    <text evidence="4">The sequence shown here is derived from an EMBL/GenBank/DDBJ whole genome shotgun (WGS) entry which is preliminary data.</text>
</comment>
<dbReference type="PANTHER" id="PTHR44757:SF2">
    <property type="entry name" value="BIOFILM ARCHITECTURE MAINTENANCE PROTEIN MBAA"/>
    <property type="match status" value="1"/>
</dbReference>
<dbReference type="Gene3D" id="3.30.70.270">
    <property type="match status" value="1"/>
</dbReference>
<dbReference type="CDD" id="cd01949">
    <property type="entry name" value="GGDEF"/>
    <property type="match status" value="1"/>
</dbReference>
<feature type="transmembrane region" description="Helical" evidence="1">
    <location>
        <begin position="132"/>
        <end position="153"/>
    </location>
</feature>
<dbReference type="AlphaFoldDB" id="V4PGU5"/>
<feature type="transmembrane region" description="Helical" evidence="1">
    <location>
        <begin position="72"/>
        <end position="94"/>
    </location>
</feature>
<gene>
    <name evidence="4" type="ORF">ABENE_18600</name>
</gene>
<keyword evidence="1" id="KW-0812">Transmembrane</keyword>
<dbReference type="EMBL" id="AWGB01000056">
    <property type="protein sequence ID" value="ESQ86439.1"/>
    <property type="molecule type" value="Genomic_DNA"/>
</dbReference>
<evidence type="ECO:0000313" key="5">
    <source>
        <dbReference type="Proteomes" id="UP000017837"/>
    </source>
</evidence>
<keyword evidence="5" id="KW-1185">Reference proteome</keyword>
<dbReference type="InterPro" id="IPR052155">
    <property type="entry name" value="Biofilm_reg_signaling"/>
</dbReference>
<evidence type="ECO:0000259" key="2">
    <source>
        <dbReference type="PROSITE" id="PS50883"/>
    </source>
</evidence>
<reference evidence="4 5" key="1">
    <citation type="journal article" date="2014" name="Nature">
        <title>Sequential evolution of bacterial morphology by co-option of a developmental regulator.</title>
        <authorList>
            <person name="Jiang C."/>
            <person name="Brown P.J."/>
            <person name="Ducret A."/>
            <person name="Brun Y.V."/>
        </authorList>
    </citation>
    <scope>NUCLEOTIDE SEQUENCE [LARGE SCALE GENOMIC DNA]</scope>
    <source>
        <strain evidence="4 5">DSM 16100</strain>
    </source>
</reference>
<keyword evidence="1" id="KW-0472">Membrane</keyword>
<dbReference type="STRING" id="1121022.GCA_000376105_03511"/>
<dbReference type="Pfam" id="PF00990">
    <property type="entry name" value="GGDEF"/>
    <property type="match status" value="1"/>
</dbReference>
<dbReference type="InterPro" id="IPR001633">
    <property type="entry name" value="EAL_dom"/>
</dbReference>
<dbReference type="OrthoDB" id="7167813at2"/>
<dbReference type="CDD" id="cd01948">
    <property type="entry name" value="EAL"/>
    <property type="match status" value="1"/>
</dbReference>
<dbReference type="InterPro" id="IPR029787">
    <property type="entry name" value="Nucleotide_cyclase"/>
</dbReference>
<dbReference type="PATRIC" id="fig|1121022.4.peg.3805"/>
<proteinExistence type="predicted"/>
<evidence type="ECO:0000259" key="3">
    <source>
        <dbReference type="PROSITE" id="PS50887"/>
    </source>
</evidence>
<feature type="transmembrane region" description="Helical" evidence="1">
    <location>
        <begin position="174"/>
        <end position="196"/>
    </location>
</feature>
<feature type="domain" description="GGDEF" evidence="3">
    <location>
        <begin position="251"/>
        <end position="384"/>
    </location>
</feature>
<dbReference type="SMART" id="SM00267">
    <property type="entry name" value="GGDEF"/>
    <property type="match status" value="1"/>
</dbReference>
<keyword evidence="1" id="KW-1133">Transmembrane helix</keyword>
<name>V4PGU5_9CAUL</name>
<dbReference type="eggNOG" id="COG5001">
    <property type="taxonomic scope" value="Bacteria"/>
</dbReference>
<dbReference type="SMART" id="SM00052">
    <property type="entry name" value="EAL"/>
    <property type="match status" value="1"/>
</dbReference>
<dbReference type="PROSITE" id="PS50883">
    <property type="entry name" value="EAL"/>
    <property type="match status" value="1"/>
</dbReference>
<dbReference type="PANTHER" id="PTHR44757">
    <property type="entry name" value="DIGUANYLATE CYCLASE DGCP"/>
    <property type="match status" value="1"/>
</dbReference>
<dbReference type="Proteomes" id="UP000017837">
    <property type="component" value="Unassembled WGS sequence"/>
</dbReference>
<dbReference type="InterPro" id="IPR043128">
    <property type="entry name" value="Rev_trsase/Diguanyl_cyclase"/>
</dbReference>
<dbReference type="SUPFAM" id="SSF141868">
    <property type="entry name" value="EAL domain-like"/>
    <property type="match status" value="1"/>
</dbReference>
<evidence type="ECO:0000313" key="4">
    <source>
        <dbReference type="EMBL" id="ESQ86439.1"/>
    </source>
</evidence>